<evidence type="ECO:0000313" key="2">
    <source>
        <dbReference type="Proteomes" id="UP000275137"/>
    </source>
</evidence>
<dbReference type="RefSeq" id="WP_123237267.1">
    <property type="nucleotide sequence ID" value="NZ_RJVP01000003.1"/>
</dbReference>
<name>A0A3N0V076_9PROT</name>
<gene>
    <name evidence="1" type="ORF">ED236_07100</name>
</gene>
<accession>A0A3N0V076</accession>
<protein>
    <recommendedName>
        <fullName evidence="3">Phosphoglycerate mutase</fullName>
    </recommendedName>
</protein>
<organism evidence="1 2">
    <name type="scientific">Pseudomethylobacillus aquaticus</name>
    <dbReference type="NCBI Taxonomy" id="2676064"/>
    <lineage>
        <taxon>Bacteria</taxon>
        <taxon>Pseudomonadati</taxon>
        <taxon>Pseudomonadota</taxon>
        <taxon>Betaproteobacteria</taxon>
        <taxon>Nitrosomonadales</taxon>
        <taxon>Methylophilaceae</taxon>
        <taxon>Pseudomethylobacillus</taxon>
    </lineage>
</organism>
<reference evidence="1 2" key="1">
    <citation type="submission" date="2018-10" db="EMBL/GenBank/DDBJ databases">
        <authorList>
            <person name="Chen W.-M."/>
        </authorList>
    </citation>
    <scope>NUCLEOTIDE SEQUENCE [LARGE SCALE GENOMIC DNA]</scope>
    <source>
        <strain evidence="1 2">H-5</strain>
    </source>
</reference>
<dbReference type="AlphaFoldDB" id="A0A3N0V076"/>
<keyword evidence="2" id="KW-1185">Reference proteome</keyword>
<dbReference type="EMBL" id="RJVP01000003">
    <property type="protein sequence ID" value="ROH86206.1"/>
    <property type="molecule type" value="Genomic_DNA"/>
</dbReference>
<evidence type="ECO:0008006" key="3">
    <source>
        <dbReference type="Google" id="ProtNLM"/>
    </source>
</evidence>
<evidence type="ECO:0000313" key="1">
    <source>
        <dbReference type="EMBL" id="ROH86206.1"/>
    </source>
</evidence>
<sequence length="311" mass="33794">MLQSPALARLLGVASLQRDKRCLAQVLAAQFGLDADFPAGALSALGDGLLQDQAARQAGWMCADPVYLQLQRDSFALAESLRLPAEQSIPMLAELNTHFTEQGLQFHAGRSGAWYLRTQQPPELSASLLAQALGRNVAAFAFSGPDAQRWRGLVNEMQMLLHEHALNQAREARGQWPVNSVWLSGPGFLPARLAAPPQRFYASDALSLGLAQCATLSCSPPPATLAEFVATQQISGPKADAMLVLLEDEPTAAALDEAWLQPVWIALRRRQLSALQLHIGVGGEVLSVYLRPSDTWKLWRKPLTLEAYVSA</sequence>
<comment type="caution">
    <text evidence="1">The sequence shown here is derived from an EMBL/GenBank/DDBJ whole genome shotgun (WGS) entry which is preliminary data.</text>
</comment>
<dbReference type="Proteomes" id="UP000275137">
    <property type="component" value="Unassembled WGS sequence"/>
</dbReference>
<proteinExistence type="predicted"/>